<feature type="transmembrane region" description="Helical" evidence="2">
    <location>
        <begin position="274"/>
        <end position="296"/>
    </location>
</feature>
<gene>
    <name evidence="3" type="ORF">SDC9_03596</name>
</gene>
<accession>A0A644STW0</accession>
<dbReference type="AlphaFoldDB" id="A0A644STW0"/>
<evidence type="ECO:0000313" key="3">
    <source>
        <dbReference type="EMBL" id="MPL58065.1"/>
    </source>
</evidence>
<proteinExistence type="predicted"/>
<keyword evidence="2" id="KW-0472">Membrane</keyword>
<dbReference type="Pfam" id="PF04415">
    <property type="entry name" value="DUF515"/>
    <property type="match status" value="1"/>
</dbReference>
<protein>
    <submittedName>
        <fullName evidence="3">Uncharacterized protein</fullName>
    </submittedName>
</protein>
<reference evidence="3" key="1">
    <citation type="submission" date="2019-08" db="EMBL/GenBank/DDBJ databases">
        <authorList>
            <person name="Kucharzyk K."/>
            <person name="Murdoch R.W."/>
            <person name="Higgins S."/>
            <person name="Loffler F."/>
        </authorList>
    </citation>
    <scope>NUCLEOTIDE SEQUENCE</scope>
</reference>
<dbReference type="InterPro" id="IPR007509">
    <property type="entry name" value="DUF515"/>
</dbReference>
<evidence type="ECO:0000256" key="1">
    <source>
        <dbReference type="SAM" id="MobiDB-lite"/>
    </source>
</evidence>
<name>A0A644STW0_9ZZZZ</name>
<dbReference type="EMBL" id="VSSQ01000006">
    <property type="protein sequence ID" value="MPL58065.1"/>
    <property type="molecule type" value="Genomic_DNA"/>
</dbReference>
<organism evidence="3">
    <name type="scientific">bioreactor metagenome</name>
    <dbReference type="NCBI Taxonomy" id="1076179"/>
    <lineage>
        <taxon>unclassified sequences</taxon>
        <taxon>metagenomes</taxon>
        <taxon>ecological metagenomes</taxon>
    </lineage>
</organism>
<feature type="region of interest" description="Disordered" evidence="1">
    <location>
        <begin position="475"/>
        <end position="518"/>
    </location>
</feature>
<sequence>MRFDNLKNKDNKQDKSKFDKSKFIKSKLNKFKTIKCELIKFKSDKFKIIKSKLTMFKFIKFKSINYKSCNIFKFLFKNFSTSKNKTKNNKNNLNSINPNKYEGDLSKFNNIRKININDNGHINDYCSNNDNDYKSNEDNKYKSVRDNDYKSVRDNDYNSINDDNYKKYNSEEISTIAIKNVHNIKKNFLSDRKKEFQDKNNKIDTKNKFKIFKENYSNDMSKNLELKNNKIRKIKFLFNKITNFSNFNINNSPHDDIQKINNDMENLENNESKIVMGAAVFGLIILIILFSSYYFLFYQPYQNDLATAKNDKLNELNSLFKGPLTLDNNVMSLNSEIELSKSPEEVKAIDVIRPATSSWREYQNNQINKTQDDFGRVMLNYEDFGNEISMSMSEKSEGGNNIKSKNIIMNSSDAHSFVIENDANILSNIFFKKPDTVVVPILINRLQAGAGLISVGSIVDIYTLSNSSYQTQLESSNSIENDNNSINDSSNNNDYSSNNANNSQDSNNIDLNNNNMDSNINDNSNLNINNLNSYISGSNGSPDISGSTVLAIMRSKDSGVIDANYIKSRSNINGNYTNQFENSSSFSTDIEEIIRASIAGGYNEGYFLPILEKYGLKLSDYERESSLGEIDVQYLLLIEIPREDVSHVINNMDNIILTIPTSNAPNWMLYELKKTYSGN</sequence>
<keyword evidence="2" id="KW-0812">Transmembrane</keyword>
<keyword evidence="2" id="KW-1133">Transmembrane helix</keyword>
<comment type="caution">
    <text evidence="3">The sequence shown here is derived from an EMBL/GenBank/DDBJ whole genome shotgun (WGS) entry which is preliminary data.</text>
</comment>
<evidence type="ECO:0000256" key="2">
    <source>
        <dbReference type="SAM" id="Phobius"/>
    </source>
</evidence>